<dbReference type="Gene3D" id="2.60.40.10">
    <property type="entry name" value="Immunoglobulins"/>
    <property type="match status" value="3"/>
</dbReference>
<dbReference type="PANTHER" id="PTHR36842">
    <property type="entry name" value="PROTEIN TOLB HOMOLOG"/>
    <property type="match status" value="1"/>
</dbReference>
<comment type="similarity">
    <text evidence="1">Belongs to the TolB family.</text>
</comment>
<gene>
    <name evidence="4" type="primary">lktA</name>
    <name evidence="4" type="ORF">Pla52o_53810</name>
</gene>
<dbReference type="Gene3D" id="2.120.10.30">
    <property type="entry name" value="TolB, C-terminal domain"/>
    <property type="match status" value="1"/>
</dbReference>
<accession>A0A5C6C123</accession>
<dbReference type="Pfam" id="PF07676">
    <property type="entry name" value="PD40"/>
    <property type="match status" value="1"/>
</dbReference>
<evidence type="ECO:0000256" key="3">
    <source>
        <dbReference type="SAM" id="MobiDB-lite"/>
    </source>
</evidence>
<dbReference type="InterPro" id="IPR001343">
    <property type="entry name" value="Hemolysn_Ca-bd"/>
</dbReference>
<keyword evidence="2" id="KW-0732">Signal</keyword>
<dbReference type="SUPFAM" id="SSF82171">
    <property type="entry name" value="DPP6 N-terminal domain-like"/>
    <property type="match status" value="2"/>
</dbReference>
<dbReference type="InterPro" id="IPR011659">
    <property type="entry name" value="WD40"/>
</dbReference>
<organism evidence="4 5">
    <name type="scientific">Novipirellula galeiformis</name>
    <dbReference type="NCBI Taxonomy" id="2528004"/>
    <lineage>
        <taxon>Bacteria</taxon>
        <taxon>Pseudomonadati</taxon>
        <taxon>Planctomycetota</taxon>
        <taxon>Planctomycetia</taxon>
        <taxon>Pirellulales</taxon>
        <taxon>Pirellulaceae</taxon>
        <taxon>Novipirellula</taxon>
    </lineage>
</organism>
<dbReference type="Gene3D" id="2.150.10.10">
    <property type="entry name" value="Serralysin-like metalloprotease, C-terminal"/>
    <property type="match status" value="1"/>
</dbReference>
<dbReference type="InterPro" id="IPR011042">
    <property type="entry name" value="6-blade_b-propeller_TolB-like"/>
</dbReference>
<dbReference type="EMBL" id="SJPT01000014">
    <property type="protein sequence ID" value="TWU17206.1"/>
    <property type="molecule type" value="Genomic_DNA"/>
</dbReference>
<dbReference type="InterPro" id="IPR018511">
    <property type="entry name" value="Hemolysin-typ_Ca-bd_CS"/>
</dbReference>
<feature type="region of interest" description="Disordered" evidence="3">
    <location>
        <begin position="573"/>
        <end position="597"/>
    </location>
</feature>
<feature type="region of interest" description="Disordered" evidence="3">
    <location>
        <begin position="1"/>
        <end position="21"/>
    </location>
</feature>
<evidence type="ECO:0000313" key="5">
    <source>
        <dbReference type="Proteomes" id="UP000316304"/>
    </source>
</evidence>
<dbReference type="Gene3D" id="2.130.10.130">
    <property type="entry name" value="Integrin alpha, N-terminal"/>
    <property type="match status" value="2"/>
</dbReference>
<dbReference type="InterPro" id="IPR028994">
    <property type="entry name" value="Integrin_alpha_N"/>
</dbReference>
<evidence type="ECO:0000256" key="2">
    <source>
        <dbReference type="ARBA" id="ARBA00022729"/>
    </source>
</evidence>
<name>A0A5C6C123_9BACT</name>
<dbReference type="Pfam" id="PF00353">
    <property type="entry name" value="HemolysinCabind"/>
    <property type="match status" value="2"/>
</dbReference>
<dbReference type="InterPro" id="IPR011049">
    <property type="entry name" value="Serralysin-like_metalloprot_C"/>
</dbReference>
<protein>
    <submittedName>
        <fullName evidence="4">Leukotoxin</fullName>
    </submittedName>
</protein>
<keyword evidence="5" id="KW-1185">Reference proteome</keyword>
<reference evidence="4 5" key="1">
    <citation type="submission" date="2019-02" db="EMBL/GenBank/DDBJ databases">
        <title>Deep-cultivation of Planctomycetes and their phenomic and genomic characterization uncovers novel biology.</title>
        <authorList>
            <person name="Wiegand S."/>
            <person name="Jogler M."/>
            <person name="Boedeker C."/>
            <person name="Pinto D."/>
            <person name="Vollmers J."/>
            <person name="Rivas-Marin E."/>
            <person name="Kohn T."/>
            <person name="Peeters S.H."/>
            <person name="Heuer A."/>
            <person name="Rast P."/>
            <person name="Oberbeckmann S."/>
            <person name="Bunk B."/>
            <person name="Jeske O."/>
            <person name="Meyerdierks A."/>
            <person name="Storesund J.E."/>
            <person name="Kallscheuer N."/>
            <person name="Luecker S."/>
            <person name="Lage O.M."/>
            <person name="Pohl T."/>
            <person name="Merkel B.J."/>
            <person name="Hornburger P."/>
            <person name="Mueller R.-W."/>
            <person name="Bruemmer F."/>
            <person name="Labrenz M."/>
            <person name="Spormann A.M."/>
            <person name="Op Den Camp H."/>
            <person name="Overmann J."/>
            <person name="Amann R."/>
            <person name="Jetten M.S.M."/>
            <person name="Mascher T."/>
            <person name="Medema M.H."/>
            <person name="Devos D.P."/>
            <person name="Kaster A.-K."/>
            <person name="Ovreas L."/>
            <person name="Rohde M."/>
            <person name="Galperin M.Y."/>
            <person name="Jogler C."/>
        </authorList>
    </citation>
    <scope>NUCLEOTIDE SEQUENCE [LARGE SCALE GENOMIC DNA]</scope>
    <source>
        <strain evidence="4 5">Pla52o</strain>
    </source>
</reference>
<dbReference type="SUPFAM" id="SSF51120">
    <property type="entry name" value="beta-Roll"/>
    <property type="match status" value="1"/>
</dbReference>
<dbReference type="Pfam" id="PF01839">
    <property type="entry name" value="FG-GAP"/>
    <property type="match status" value="1"/>
</dbReference>
<dbReference type="GO" id="GO:0005509">
    <property type="term" value="F:calcium ion binding"/>
    <property type="evidence" value="ECO:0007669"/>
    <property type="project" value="InterPro"/>
</dbReference>
<comment type="caution">
    <text evidence="4">The sequence shown here is derived from an EMBL/GenBank/DDBJ whole genome shotgun (WGS) entry which is preliminary data.</text>
</comment>
<dbReference type="InterPro" id="IPR013783">
    <property type="entry name" value="Ig-like_fold"/>
</dbReference>
<sequence>MATRPSRLIFGPKKKNGNSRTRKNRLHFRFPFLPCFERLEARHLLAVDLVSVTPPPASPLAGNDYSSNPAISANGRFIAFQSYASDLVATDTNVRQDVFVRDLLLGTTALISVNVDGTDSSICDASVGCSASGSFAPAISDDGRYVAFLSDSTDLVKGTLIDVVPNVYVRDRDADGDGIFDESGDEETSTTLLSLGSDLTAAGVVVGSANRPVISGDGKFVIFTSFAVDMLVDDPTIVDTNGFGGDLYRASVEGGAVTRINVDGSGLGTGFASGTTFDFTTDRSGDTVAFATSNNGLVTAATGGVNDSGRIDVFVGSGNSPVDLVSINRTGTNSGNGNSREPQVSRNGRHVAFFSRATDLVAGASDNNVAEDLFVRDLKSGTTTLVSRSREVAGLVAGDRATPPSPLLDSEVSAGPAMSDDGRFIVFRSLASDLLDPALGITDGDAFSDIFVLDRDSDLDGIFDEAGETEMILVSINAAGTGVGVHTDVGISVAGSTAPSISSEGRYVTFSSTARDLIPAGTAFPGGHVYVRDLWTGVTSMVSKTSSESGIGPNGISGTRFLAASRDGSRVAFQSDRDASDLDPSVTDPPSGSPVPFGEVDLFAGTPDADIVLSRNFAMGSDLHTQSYRILFEDASPFDLGYYRSQDAELSASDTLLGTVPVSDYDDLRVGGNRFLTATIGSDVGEIAFPGVEGDDPLEDYFILAVGDNTDVVSEFDADPFNEDNTRALRGLYHLPGGPVFIHGSDSASADTITATVNEDTLVVDYGSTSFGLPATFRYDVVDVTTVNIRTHDGDDIVVGSELAEIVFGGFGADDLRGELGDDRLFGGPGNDRIDGGEGGDRVDGGEGADVIFGGPGADMLFDGPGDDRVDAGTGDDTLFATPGGADVFIDTGGDDTLNFSLALLPITIDLDSTAVQTVDSAGNTIRLIGQWENLVGSPLDDDSTIYVKPLSVPRSLDGGGGTDRLIVDAGGAVVVDDGTTLSFPGTGLGDVSYVNFAEVRVVRAAAEIIDDGDSGYAAEGFTRQFNPGFLQGFDGDIEFSAANAGNVASWTFHDLTPGPFVVSATWTHAPDRSENARYVVRDGDSTGPIIADLRVNQELATRELDVDGILFNHLAVAPISGHTLTVELYDSGAELGDDDPDSFVIADAVRIEPVSSTLIIDDGDSEFSSSGNRSVEFGAFGDLTRTPASGNTSGGVWDCTLPECRTVIPDGRYLVSATWEGSQPGAATNASFTVHSGANSFSKNVNQFIAPNDFSEFGIDWQRLGVIEVVGGAGIRTELTGTTGVLLADAIRIDPAATLAVYDQSGASVNHGDTVDLGQTALDSQTGRATLLNRIKIQNTGIADLVLSNLRVNDGVFSIIDPGVDVLPAGSWTEVALGFDADSLGTFNGQLAFETNDYGSSSSTFTVNLTAAVMVDETPPMVRIVSPDNGTTLIEGTTIRIPVEVSDDVQVRAVDLLVNGIVVETVSEAPFVFDRVLPRNVTSVEIGAIAHDIADNRSSAAPITLQLVGDQAPTVRILSPADGQGVVEGTRVRVAVEAEDDVAVRSVELLVDGQSEATLRFDPFVFEFELPNSAGDHEVEVRATDSAGQIRSHAIELTSFALPIIDFGSIVVGADAGNPAVVRVFDAGGETFRFQPYGPSFTGGVRVASGDVNGDGTSDIITGAGPGGFSHVKVFDGATGNPLHGFQAFDQNIGGGVFVAAGDVSGDGFDDIIVAAGQGAAPQVKVFDGITGAVLASFFAFDPQFFGGVRVAAGDLNGDGQAEIITATGAGGGPHVRVFDGHTASQIPRSGSLPPEWIQSDFFAFGPSFNGGVFVTAADFNGDGLDDIVVGADQGGSIGGGHVKAIDSALLAGIGRAAVVPDPVLLANFFAYDPGFLGGVHVAAGDVTADGISDIVITPGVGVPAEVKVFDGTNFTERGGFELGPGFLGSAVVVSNQPIAAVVNLQPTGLRHIVELDAGGVVVRDESGNIIYRPGTLAPKTIRLNGTPDLDDLLIFRTLGTNGLPRFVFDGGVGGNDALRLERGNPDGPPLEFLKTNFQSILSTTFSTNRNGGVNDYDLNAIDLEPIEDTLEVVDREFVFADSDDNIVYNTGSDDDDTVLRIDSNHSEVVDFQQASGTTRVNLGDGADVFRFDLPVDLLPILDGQSGNDTFVLGGSGRHLDLTNSNQSRLSNFERIDIVGNSPNELTLDAQSVIDTTDLNNVLTVVHDEDDKVNYVGDGWVVRKPIFDGVGQRHVLTNGLARVETINTRPWQNPFAPTDVNRSGATTALDALHIINLLNRYQSSVVMLATPSSQAELANFYYDVNGSVDNFGIAKVTVLDALDVINFIERHPRGLTVDELLEPESPPTETLALAILPTPRVEVGAERPREQGVGDVTRESSARIAIPNSATNPEQNAVVVIDGEMTRHSDATLEARDQALTELFLQADL</sequence>
<dbReference type="SUPFAM" id="SSF69318">
    <property type="entry name" value="Integrin alpha N-terminal domain"/>
    <property type="match status" value="1"/>
</dbReference>
<feature type="compositionally biased region" description="Basic residues" evidence="3">
    <location>
        <begin position="12"/>
        <end position="21"/>
    </location>
</feature>
<proteinExistence type="inferred from homology"/>
<dbReference type="PROSITE" id="PS00330">
    <property type="entry name" value="HEMOLYSIN_CALCIUM"/>
    <property type="match status" value="1"/>
</dbReference>
<dbReference type="Proteomes" id="UP000316304">
    <property type="component" value="Unassembled WGS sequence"/>
</dbReference>
<dbReference type="Pfam" id="PF17957">
    <property type="entry name" value="Big_7"/>
    <property type="match status" value="2"/>
</dbReference>
<dbReference type="OrthoDB" id="249118at2"/>
<evidence type="ECO:0000313" key="4">
    <source>
        <dbReference type="EMBL" id="TWU17206.1"/>
    </source>
</evidence>
<dbReference type="InterPro" id="IPR013517">
    <property type="entry name" value="FG-GAP"/>
</dbReference>
<dbReference type="PRINTS" id="PR00313">
    <property type="entry name" value="CABNDNGRPT"/>
</dbReference>
<evidence type="ECO:0000256" key="1">
    <source>
        <dbReference type="ARBA" id="ARBA00009820"/>
    </source>
</evidence>